<dbReference type="PANTHER" id="PTHR10622:SF10">
    <property type="entry name" value="HET DOMAIN-CONTAINING PROTEIN"/>
    <property type="match status" value="1"/>
</dbReference>
<dbReference type="Pfam" id="PF06985">
    <property type="entry name" value="HET"/>
    <property type="match status" value="1"/>
</dbReference>
<feature type="domain" description="Heterokaryon incompatibility" evidence="2">
    <location>
        <begin position="229"/>
        <end position="319"/>
    </location>
</feature>
<evidence type="ECO:0000256" key="1">
    <source>
        <dbReference type="SAM" id="MobiDB-lite"/>
    </source>
</evidence>
<keyword evidence="4" id="KW-1185">Reference proteome</keyword>
<comment type="caution">
    <text evidence="3">The sequence shown here is derived from an EMBL/GenBank/DDBJ whole genome shotgun (WGS) entry which is preliminary data.</text>
</comment>
<reference evidence="3" key="1">
    <citation type="journal article" date="2020" name="New Phytol.">
        <title>Comparative genomics reveals dynamic genome evolution in host specialist ectomycorrhizal fungi.</title>
        <authorList>
            <person name="Lofgren L.A."/>
            <person name="Nguyen N.H."/>
            <person name="Vilgalys R."/>
            <person name="Ruytinx J."/>
            <person name="Liao H.L."/>
            <person name="Branco S."/>
            <person name="Kuo A."/>
            <person name="LaButti K."/>
            <person name="Lipzen A."/>
            <person name="Andreopoulos W."/>
            <person name="Pangilinan J."/>
            <person name="Riley R."/>
            <person name="Hundley H."/>
            <person name="Na H."/>
            <person name="Barry K."/>
            <person name="Grigoriev I.V."/>
            <person name="Stajich J.E."/>
            <person name="Kennedy P.G."/>
        </authorList>
    </citation>
    <scope>NUCLEOTIDE SEQUENCE</scope>
    <source>
        <strain evidence="3">MN1</strain>
    </source>
</reference>
<protein>
    <recommendedName>
        <fullName evidence="2">Heterokaryon incompatibility domain-containing protein</fullName>
    </recommendedName>
</protein>
<dbReference type="RefSeq" id="XP_041187411.1">
    <property type="nucleotide sequence ID" value="XM_041344206.1"/>
</dbReference>
<dbReference type="PANTHER" id="PTHR10622">
    <property type="entry name" value="HET DOMAIN-CONTAINING PROTEIN"/>
    <property type="match status" value="1"/>
</dbReference>
<name>A0A9P7DXB6_9AGAM</name>
<gene>
    <name evidence="3" type="ORF">BJ212DRAFT_852798</name>
</gene>
<dbReference type="Proteomes" id="UP000807769">
    <property type="component" value="Unassembled WGS sequence"/>
</dbReference>
<dbReference type="AlphaFoldDB" id="A0A9P7DXB6"/>
<dbReference type="OrthoDB" id="674604at2759"/>
<dbReference type="EMBL" id="JABBWG010000051">
    <property type="protein sequence ID" value="KAG1805713.1"/>
    <property type="molecule type" value="Genomic_DNA"/>
</dbReference>
<evidence type="ECO:0000313" key="4">
    <source>
        <dbReference type="Proteomes" id="UP000807769"/>
    </source>
</evidence>
<evidence type="ECO:0000313" key="3">
    <source>
        <dbReference type="EMBL" id="KAG1805713.1"/>
    </source>
</evidence>
<proteinExistence type="predicted"/>
<dbReference type="InterPro" id="IPR010730">
    <property type="entry name" value="HET"/>
</dbReference>
<feature type="compositionally biased region" description="Polar residues" evidence="1">
    <location>
        <begin position="65"/>
        <end position="86"/>
    </location>
</feature>
<dbReference type="GeneID" id="64638222"/>
<evidence type="ECO:0000259" key="2">
    <source>
        <dbReference type="Pfam" id="PF06985"/>
    </source>
</evidence>
<organism evidence="3 4">
    <name type="scientific">Suillus subaureus</name>
    <dbReference type="NCBI Taxonomy" id="48587"/>
    <lineage>
        <taxon>Eukaryota</taxon>
        <taxon>Fungi</taxon>
        <taxon>Dikarya</taxon>
        <taxon>Basidiomycota</taxon>
        <taxon>Agaricomycotina</taxon>
        <taxon>Agaricomycetes</taxon>
        <taxon>Agaricomycetidae</taxon>
        <taxon>Boletales</taxon>
        <taxon>Suillineae</taxon>
        <taxon>Suillaceae</taxon>
        <taxon>Suillus</taxon>
    </lineage>
</organism>
<sequence length="420" mass="48109">MGVDKAGKKSSRFNFIRKSASRTTDDSTIQELEASVDGIEGNSTPALEGAQGEEARDLEDEPNTQDETNMQDEINAQDETNTQAGSPRQDPVPIVTEPPQDESLRQDSLSIVETESPQEEAEMQSMPPPLDTLGQEFAYTAEDADRADSPVEDPEVTLKNLRETFQNIIDDKLANIPLRLIDTHSGILHTSNDLEGIFKESEEYQRLYENLLSTSVSKLQRKVDEFFQYAMLSHKWASAKDEPQYWQIKGNVYDMDAPREICKLQQFCTTSKREGYRWAWSDTCCIDKTNNAELQESIISMFSWYKESAITIVYLADVSDISQLKDSQWFKRGWTLQELLAPQFIRFYKQDWQPLIDSGKNHKVELLTILHDITRIDIDVLKVFQPGVDNVKKRLSWVGTRTTKKIEDIAYCLMGKRHRS</sequence>
<feature type="region of interest" description="Disordered" evidence="1">
    <location>
        <begin position="1"/>
        <end position="108"/>
    </location>
</feature>
<accession>A0A9P7DXB6</accession>